<evidence type="ECO:0000313" key="5">
    <source>
        <dbReference type="Proteomes" id="UP001175780"/>
    </source>
</evidence>
<sequence length="301" mass="32869">MNKMLYDVAIIGGSYAGLSAAMPLARARRNIAIIDAGQRRNRFAEYSHGFLTQDGTQANEIVEIAKKQLEVYSTVEWQNGRVKKIAKIDEGFCICIDGVYSIQTKKIIIAAGVSDQLPEIAGLAERWGKTVFHCPYCHGYELEKGKIGILATSEHSLQLAMMLPDWGPTTLLLNGNDQLIHTEWHTSLQKRGVIVEPCVIQEIRSEAEIVFTDGKVIALDGLFIPTRTYITQPWLAELGCEVEDTPFGQIIKTNATKDTTVKGIFACGDIARLGGSVPFAVADGMMAGVSAHRSLILNGSS</sequence>
<dbReference type="RefSeq" id="WP_086265880.1">
    <property type="nucleotide sequence ID" value="NZ_JAUPID010000004.1"/>
</dbReference>
<dbReference type="EMBL" id="JAUPID010000004">
    <property type="protein sequence ID" value="MDO7361054.1"/>
    <property type="molecule type" value="Genomic_DNA"/>
</dbReference>
<evidence type="ECO:0000313" key="4">
    <source>
        <dbReference type="EMBL" id="MDO7361054.1"/>
    </source>
</evidence>
<protein>
    <submittedName>
        <fullName evidence="4">NAD(P)/FAD-dependent oxidoreductase</fullName>
    </submittedName>
</protein>
<dbReference type="InterPro" id="IPR023753">
    <property type="entry name" value="FAD/NAD-binding_dom"/>
</dbReference>
<keyword evidence="1" id="KW-0285">Flavoprotein</keyword>
<evidence type="ECO:0000259" key="3">
    <source>
        <dbReference type="Pfam" id="PF07992"/>
    </source>
</evidence>
<dbReference type="PRINTS" id="PR00469">
    <property type="entry name" value="PNDRDTASEII"/>
</dbReference>
<accession>A0ABT8Z8J8</accession>
<evidence type="ECO:0000256" key="2">
    <source>
        <dbReference type="ARBA" id="ARBA00023002"/>
    </source>
</evidence>
<keyword evidence="2" id="KW-0560">Oxidoreductase</keyword>
<dbReference type="Proteomes" id="UP001175780">
    <property type="component" value="Unassembled WGS sequence"/>
</dbReference>
<dbReference type="PRINTS" id="PR00368">
    <property type="entry name" value="FADPNR"/>
</dbReference>
<dbReference type="InterPro" id="IPR050097">
    <property type="entry name" value="Ferredoxin-NADP_redctase_2"/>
</dbReference>
<dbReference type="Gene3D" id="3.50.50.60">
    <property type="entry name" value="FAD/NAD(P)-binding domain"/>
    <property type="match status" value="2"/>
</dbReference>
<dbReference type="InterPro" id="IPR036188">
    <property type="entry name" value="FAD/NAD-bd_sf"/>
</dbReference>
<proteinExistence type="predicted"/>
<reference evidence="4" key="1">
    <citation type="submission" date="2023-07" db="EMBL/GenBank/DDBJ databases">
        <title>Whole genome sequencing of environmental Acinetobacter calcoaceticus-baumannii complex from non-hospital environment.</title>
        <authorList>
            <person name="Wee S.K."/>
            <person name="Khoo E.Z.Y."/>
            <person name="Mohammad T.A.-H."/>
            <person name="Tan S.E.K."/>
            <person name="Yap E.P.H."/>
        </authorList>
    </citation>
    <scope>NUCLEOTIDE SEQUENCE</scope>
    <source>
        <strain evidence="4">PUMA0118</strain>
    </source>
</reference>
<dbReference type="SUPFAM" id="SSF51905">
    <property type="entry name" value="FAD/NAD(P)-binding domain"/>
    <property type="match status" value="1"/>
</dbReference>
<evidence type="ECO:0000256" key="1">
    <source>
        <dbReference type="ARBA" id="ARBA00022630"/>
    </source>
</evidence>
<organism evidence="4 5">
    <name type="scientific">Acinetobacter geminorum</name>
    <dbReference type="NCBI Taxonomy" id="2730922"/>
    <lineage>
        <taxon>Bacteria</taxon>
        <taxon>Pseudomonadati</taxon>
        <taxon>Pseudomonadota</taxon>
        <taxon>Gammaproteobacteria</taxon>
        <taxon>Moraxellales</taxon>
        <taxon>Moraxellaceae</taxon>
        <taxon>Acinetobacter</taxon>
    </lineage>
</organism>
<keyword evidence="5" id="KW-1185">Reference proteome</keyword>
<gene>
    <name evidence="4" type="ORF">Q5X34_05075</name>
</gene>
<feature type="domain" description="FAD/NAD(P)-binding" evidence="3">
    <location>
        <begin position="6"/>
        <end position="284"/>
    </location>
</feature>
<comment type="caution">
    <text evidence="4">The sequence shown here is derived from an EMBL/GenBank/DDBJ whole genome shotgun (WGS) entry which is preliminary data.</text>
</comment>
<dbReference type="PANTHER" id="PTHR48105">
    <property type="entry name" value="THIOREDOXIN REDUCTASE 1-RELATED-RELATED"/>
    <property type="match status" value="1"/>
</dbReference>
<dbReference type="Pfam" id="PF07992">
    <property type="entry name" value="Pyr_redox_2"/>
    <property type="match status" value="1"/>
</dbReference>
<name>A0ABT8Z8J8_9GAMM</name>